<feature type="transmembrane region" description="Helical" evidence="7">
    <location>
        <begin position="235"/>
        <end position="259"/>
    </location>
</feature>
<dbReference type="GO" id="GO:0055085">
    <property type="term" value="P:transmembrane transport"/>
    <property type="evidence" value="ECO:0007669"/>
    <property type="project" value="InterPro"/>
</dbReference>
<evidence type="ECO:0000256" key="1">
    <source>
        <dbReference type="ARBA" id="ARBA00004651"/>
    </source>
</evidence>
<accession>A0A931MZB4</accession>
<feature type="transmembrane region" description="Helical" evidence="7">
    <location>
        <begin position="107"/>
        <end position="131"/>
    </location>
</feature>
<keyword evidence="5 7" id="KW-1133">Transmembrane helix</keyword>
<keyword evidence="4 7" id="KW-0812">Transmembrane</keyword>
<comment type="subcellular location">
    <subcellularLocation>
        <location evidence="1 7">Cell membrane</location>
        <topology evidence="1 7">Multi-pass membrane protein</topology>
    </subcellularLocation>
</comment>
<dbReference type="PANTHER" id="PTHR30151:SF20">
    <property type="entry name" value="ABC TRANSPORTER PERMEASE PROTEIN HI_0355-RELATED"/>
    <property type="match status" value="1"/>
</dbReference>
<reference evidence="9" key="1">
    <citation type="submission" date="2020-12" db="EMBL/GenBank/DDBJ databases">
        <title>Methylobrevis albus sp. nov., isolated from fresh water lack sediment.</title>
        <authorList>
            <person name="Zou Q."/>
        </authorList>
    </citation>
    <scope>NUCLEOTIDE SEQUENCE</scope>
    <source>
        <strain evidence="9">L22</strain>
    </source>
</reference>
<protein>
    <submittedName>
        <fullName evidence="9">ABC transporter permease</fullName>
    </submittedName>
</protein>
<evidence type="ECO:0000259" key="8">
    <source>
        <dbReference type="PROSITE" id="PS50928"/>
    </source>
</evidence>
<keyword evidence="2 7" id="KW-0813">Transport</keyword>
<dbReference type="AlphaFoldDB" id="A0A931MZB4"/>
<dbReference type="SUPFAM" id="SSF161098">
    <property type="entry name" value="MetI-like"/>
    <property type="match status" value="1"/>
</dbReference>
<dbReference type="PROSITE" id="PS50928">
    <property type="entry name" value="ABC_TM1"/>
    <property type="match status" value="1"/>
</dbReference>
<dbReference type="CDD" id="cd06261">
    <property type="entry name" value="TM_PBP2"/>
    <property type="match status" value="1"/>
</dbReference>
<comment type="caution">
    <text evidence="9">The sequence shown here is derived from an EMBL/GenBank/DDBJ whole genome shotgun (WGS) entry which is preliminary data.</text>
</comment>
<evidence type="ECO:0000313" key="10">
    <source>
        <dbReference type="Proteomes" id="UP000631694"/>
    </source>
</evidence>
<dbReference type="PANTHER" id="PTHR30151">
    <property type="entry name" value="ALKANE SULFONATE ABC TRANSPORTER-RELATED, MEMBRANE SUBUNIT"/>
    <property type="match status" value="1"/>
</dbReference>
<keyword evidence="6 7" id="KW-0472">Membrane</keyword>
<dbReference type="RefSeq" id="WP_197310662.1">
    <property type="nucleotide sequence ID" value="NZ_JADZLT010000048.1"/>
</dbReference>
<dbReference type="EMBL" id="JADZLT010000048">
    <property type="protein sequence ID" value="MBH0237566.1"/>
    <property type="molecule type" value="Genomic_DNA"/>
</dbReference>
<dbReference type="InterPro" id="IPR035906">
    <property type="entry name" value="MetI-like_sf"/>
</dbReference>
<feature type="domain" description="ABC transmembrane type-1" evidence="8">
    <location>
        <begin position="106"/>
        <end position="295"/>
    </location>
</feature>
<evidence type="ECO:0000313" key="9">
    <source>
        <dbReference type="EMBL" id="MBH0237566.1"/>
    </source>
</evidence>
<feature type="transmembrane region" description="Helical" evidence="7">
    <location>
        <begin position="271"/>
        <end position="294"/>
    </location>
</feature>
<gene>
    <name evidence="9" type="ORF">I5731_07035</name>
</gene>
<feature type="transmembrane region" description="Helical" evidence="7">
    <location>
        <begin position="151"/>
        <end position="173"/>
    </location>
</feature>
<keyword evidence="10" id="KW-1185">Reference proteome</keyword>
<dbReference type="InterPro" id="IPR000515">
    <property type="entry name" value="MetI-like"/>
</dbReference>
<evidence type="ECO:0000256" key="4">
    <source>
        <dbReference type="ARBA" id="ARBA00022692"/>
    </source>
</evidence>
<dbReference type="Proteomes" id="UP000631694">
    <property type="component" value="Unassembled WGS sequence"/>
</dbReference>
<evidence type="ECO:0000256" key="2">
    <source>
        <dbReference type="ARBA" id="ARBA00022448"/>
    </source>
</evidence>
<name>A0A931MZB4_9HYPH</name>
<evidence type="ECO:0000256" key="5">
    <source>
        <dbReference type="ARBA" id="ARBA00022989"/>
    </source>
</evidence>
<evidence type="ECO:0000256" key="6">
    <source>
        <dbReference type="ARBA" id="ARBA00023136"/>
    </source>
</evidence>
<sequence length="306" mass="32153">MTAAAVNPVRAPRGTGWIMGHAVPVLAVLAAIVVVWYAGAIFLNTPVQRDMFARAGVTDYGFADLAAATLSQERPVLPAPHQVAADFWKWTFATAPTSKRSLVYHGWITLSSTLAGFIAGTLLGILIAVAVVHSRTLDKSLMPWVVASQTIPILALAPMIIVVLNAVGITGLMPKAAISTYLSFFPVAVGMVKGLRSPDVINLDLMRTYSATPAEVLWKLRLPSSVPFLFTSMKVAIAASLVGAIVGELPTGAVAGLGARLLAGSYYGQTVQIWSALVAASLLAAMLIAIVSLAEKLVLARMGVRP</sequence>
<organism evidence="9 10">
    <name type="scientific">Methylobrevis albus</name>
    <dbReference type="NCBI Taxonomy" id="2793297"/>
    <lineage>
        <taxon>Bacteria</taxon>
        <taxon>Pseudomonadati</taxon>
        <taxon>Pseudomonadota</taxon>
        <taxon>Alphaproteobacteria</taxon>
        <taxon>Hyphomicrobiales</taxon>
        <taxon>Pleomorphomonadaceae</taxon>
        <taxon>Methylobrevis</taxon>
    </lineage>
</organism>
<keyword evidence="3" id="KW-1003">Cell membrane</keyword>
<proteinExistence type="inferred from homology"/>
<dbReference type="Gene3D" id="1.10.3720.10">
    <property type="entry name" value="MetI-like"/>
    <property type="match status" value="1"/>
</dbReference>
<evidence type="ECO:0000256" key="3">
    <source>
        <dbReference type="ARBA" id="ARBA00022475"/>
    </source>
</evidence>
<comment type="similarity">
    <text evidence="7">Belongs to the binding-protein-dependent transport system permease family.</text>
</comment>
<dbReference type="GO" id="GO:0005886">
    <property type="term" value="C:plasma membrane"/>
    <property type="evidence" value="ECO:0007669"/>
    <property type="project" value="UniProtKB-SubCell"/>
</dbReference>
<feature type="transmembrane region" description="Helical" evidence="7">
    <location>
        <begin position="22"/>
        <end position="44"/>
    </location>
</feature>
<dbReference type="Pfam" id="PF00528">
    <property type="entry name" value="BPD_transp_1"/>
    <property type="match status" value="1"/>
</dbReference>
<evidence type="ECO:0000256" key="7">
    <source>
        <dbReference type="RuleBase" id="RU363032"/>
    </source>
</evidence>